<organism evidence="2 3">
    <name type="scientific">Candidatus Saccharicenans subterraneus</name>
    <dbReference type="NCBI Taxonomy" id="2508984"/>
    <lineage>
        <taxon>Bacteria</taxon>
        <taxon>Candidatus Aminicenantota</taxon>
        <taxon>Candidatus Aminicenantia</taxon>
        <taxon>Candidatus Aminicenantales</taxon>
        <taxon>Candidatus Saccharicenantaceae</taxon>
        <taxon>Candidatus Saccharicenans</taxon>
    </lineage>
</organism>
<sequence length="58" mass="7011">MLLSDPRDCRGRPKNKRLAININKRYIWLAFLGRMLFLLNFVIYFIFNNLQTSQNIHI</sequence>
<proteinExistence type="predicted"/>
<reference evidence="2 3" key="1">
    <citation type="submission" date="2018-08" db="EMBL/GenBank/DDBJ databases">
        <title>Genome analysis of the thermophilic bacterium of the candidate phylum Aminicenantes from deep subsurface aquifer revealed its physiology and ecological role.</title>
        <authorList>
            <person name="Kadnikov V.V."/>
            <person name="Mardanov A.V."/>
            <person name="Beletsky A.V."/>
            <person name="Karnachuk O.V."/>
            <person name="Ravin N.V."/>
        </authorList>
    </citation>
    <scope>NUCLEOTIDE SEQUENCE [LARGE SCALE GENOMIC DNA]</scope>
    <source>
        <strain evidence="2">BY38</strain>
    </source>
</reference>
<dbReference type="AlphaFoldDB" id="A0A3E2BJ54"/>
<accession>A0A3E2BJ54</accession>
<gene>
    <name evidence="2" type="ORF">OP8BY_2395</name>
</gene>
<keyword evidence="1" id="KW-0472">Membrane</keyword>
<comment type="caution">
    <text evidence="2">The sequence shown here is derived from an EMBL/GenBank/DDBJ whole genome shotgun (WGS) entry which is preliminary data.</text>
</comment>
<dbReference type="EMBL" id="QUAH01000020">
    <property type="protein sequence ID" value="RFT14779.1"/>
    <property type="molecule type" value="Genomic_DNA"/>
</dbReference>
<evidence type="ECO:0000313" key="2">
    <source>
        <dbReference type="EMBL" id="RFT14779.1"/>
    </source>
</evidence>
<name>A0A3E2BJ54_9BACT</name>
<evidence type="ECO:0000256" key="1">
    <source>
        <dbReference type="SAM" id="Phobius"/>
    </source>
</evidence>
<keyword evidence="1" id="KW-0812">Transmembrane</keyword>
<feature type="transmembrane region" description="Helical" evidence="1">
    <location>
        <begin position="26"/>
        <end position="47"/>
    </location>
</feature>
<dbReference type="Proteomes" id="UP000257323">
    <property type="component" value="Unassembled WGS sequence"/>
</dbReference>
<keyword evidence="1" id="KW-1133">Transmembrane helix</keyword>
<protein>
    <submittedName>
        <fullName evidence="2">Uncharacterized protein</fullName>
    </submittedName>
</protein>
<evidence type="ECO:0000313" key="3">
    <source>
        <dbReference type="Proteomes" id="UP000257323"/>
    </source>
</evidence>